<evidence type="ECO:0000259" key="1">
    <source>
        <dbReference type="Pfam" id="PF00535"/>
    </source>
</evidence>
<dbReference type="InterPro" id="IPR029044">
    <property type="entry name" value="Nucleotide-diphossugar_trans"/>
</dbReference>
<name>A0A9X2YY60_9FLAO</name>
<dbReference type="RefSeq" id="WP_264285644.1">
    <property type="nucleotide sequence ID" value="NZ_JAOZEV010000002.1"/>
</dbReference>
<sequence>MNMPLISIITVCRNSEDSIEATMMSVVSQRYHNIEYIIIDGLSTDNTFAIANGYQEKFKEKEIKFVCVSEKDKGIYDAMNKGIFKANGDWLIFMNSGDNFYDDLVLKNVFSQTFDNNEMVIYGDTLTKNAKTTIKPPKKIQKEFFFAETICHQSVFFKKEAFQIVGIFNLNYKIIADRIWLLKATILKVKFNYTPVIFSIWDEEGFSKENIPTYIKENDTLKRIYFSGFERFLFAWKFRICRVFTFFKHKT</sequence>
<reference evidence="2" key="1">
    <citation type="submission" date="2022-10" db="EMBL/GenBank/DDBJ databases">
        <title>Two novel species of Flavobacterium.</title>
        <authorList>
            <person name="Liu Q."/>
            <person name="Xin Y.-H."/>
        </authorList>
    </citation>
    <scope>NUCLEOTIDE SEQUENCE</scope>
    <source>
        <strain evidence="2">LS1R47</strain>
    </source>
</reference>
<dbReference type="CDD" id="cd06433">
    <property type="entry name" value="GT_2_WfgS_like"/>
    <property type="match status" value="1"/>
</dbReference>
<dbReference type="EMBL" id="JAOZEV010000002">
    <property type="protein sequence ID" value="MCV9931278.1"/>
    <property type="molecule type" value="Genomic_DNA"/>
</dbReference>
<proteinExistence type="predicted"/>
<organism evidence="2 3">
    <name type="scientific">Flavobacterium frigoritolerans</name>
    <dbReference type="NCBI Taxonomy" id="2987686"/>
    <lineage>
        <taxon>Bacteria</taxon>
        <taxon>Pseudomonadati</taxon>
        <taxon>Bacteroidota</taxon>
        <taxon>Flavobacteriia</taxon>
        <taxon>Flavobacteriales</taxon>
        <taxon>Flavobacteriaceae</taxon>
        <taxon>Flavobacterium</taxon>
    </lineage>
</organism>
<dbReference type="GO" id="GO:0016758">
    <property type="term" value="F:hexosyltransferase activity"/>
    <property type="evidence" value="ECO:0007669"/>
    <property type="project" value="UniProtKB-ARBA"/>
</dbReference>
<dbReference type="SUPFAM" id="SSF53448">
    <property type="entry name" value="Nucleotide-diphospho-sugar transferases"/>
    <property type="match status" value="1"/>
</dbReference>
<dbReference type="PANTHER" id="PTHR22916">
    <property type="entry name" value="GLYCOSYLTRANSFERASE"/>
    <property type="match status" value="1"/>
</dbReference>
<gene>
    <name evidence="2" type="ORF">OIU80_03210</name>
</gene>
<evidence type="ECO:0000313" key="2">
    <source>
        <dbReference type="EMBL" id="MCV9931278.1"/>
    </source>
</evidence>
<feature type="domain" description="Glycosyltransferase 2-like" evidence="1">
    <location>
        <begin position="7"/>
        <end position="140"/>
    </location>
</feature>
<dbReference type="PANTHER" id="PTHR22916:SF67">
    <property type="entry name" value="COLANIC ACID BIOSYNTHESIS GLYCOSYL TRANSFERASE WCAE-RELATED"/>
    <property type="match status" value="1"/>
</dbReference>
<accession>A0A9X2YY60</accession>
<evidence type="ECO:0000313" key="3">
    <source>
        <dbReference type="Proteomes" id="UP001151133"/>
    </source>
</evidence>
<dbReference type="Gene3D" id="3.90.550.10">
    <property type="entry name" value="Spore Coat Polysaccharide Biosynthesis Protein SpsA, Chain A"/>
    <property type="match status" value="1"/>
</dbReference>
<dbReference type="InterPro" id="IPR001173">
    <property type="entry name" value="Glyco_trans_2-like"/>
</dbReference>
<dbReference type="Pfam" id="PF00535">
    <property type="entry name" value="Glycos_transf_2"/>
    <property type="match status" value="1"/>
</dbReference>
<keyword evidence="3" id="KW-1185">Reference proteome</keyword>
<protein>
    <submittedName>
        <fullName evidence="2">Glycosyltransferase</fullName>
    </submittedName>
</protein>
<dbReference type="Proteomes" id="UP001151133">
    <property type="component" value="Unassembled WGS sequence"/>
</dbReference>
<comment type="caution">
    <text evidence="2">The sequence shown here is derived from an EMBL/GenBank/DDBJ whole genome shotgun (WGS) entry which is preliminary data.</text>
</comment>
<dbReference type="AlphaFoldDB" id="A0A9X2YY60"/>